<evidence type="ECO:0000256" key="4">
    <source>
        <dbReference type="ARBA" id="ARBA00022741"/>
    </source>
</evidence>
<dbReference type="Gene3D" id="1.10.730.10">
    <property type="entry name" value="Isoleucyl-tRNA Synthetase, Domain 1"/>
    <property type="match status" value="1"/>
</dbReference>
<keyword evidence="3" id="KW-0436">Ligase</keyword>
<dbReference type="NCBIfam" id="TIGR00395">
    <property type="entry name" value="leuS_arch"/>
    <property type="match status" value="1"/>
</dbReference>
<evidence type="ECO:0000256" key="7">
    <source>
        <dbReference type="ARBA" id="ARBA00023146"/>
    </source>
</evidence>
<keyword evidence="7" id="KW-0030">Aminoacyl-tRNA synthetase</keyword>
<evidence type="ECO:0000259" key="12">
    <source>
        <dbReference type="Pfam" id="PF08264"/>
    </source>
</evidence>
<keyword evidence="5" id="KW-0067">ATP-binding</keyword>
<feature type="region of interest" description="Disordered" evidence="9">
    <location>
        <begin position="114"/>
        <end position="150"/>
    </location>
</feature>
<keyword evidence="6" id="KW-0648">Protein biosynthesis</keyword>
<proteinExistence type="inferred from homology"/>
<evidence type="ECO:0000256" key="6">
    <source>
        <dbReference type="ARBA" id="ARBA00022917"/>
    </source>
</evidence>
<dbReference type="PANTHER" id="PTHR45794:SF1">
    <property type="entry name" value="LEUCINE--TRNA LIGASE, CYTOPLASMIC"/>
    <property type="match status" value="1"/>
</dbReference>
<reference evidence="13 14" key="1">
    <citation type="journal article" date="2013" name="Nat. Genet.">
        <title>The high-quality draft genome of peach (Prunus persica) identifies unique patterns of genetic diversity, domestication and genome evolution.</title>
        <authorList>
            <consortium name="International Peach Genome Initiative"/>
            <person name="Verde I."/>
            <person name="Abbott A.G."/>
            <person name="Scalabrin S."/>
            <person name="Jung S."/>
            <person name="Shu S."/>
            <person name="Marroni F."/>
            <person name="Zhebentyayeva T."/>
            <person name="Dettori M.T."/>
            <person name="Grimwood J."/>
            <person name="Cattonaro F."/>
            <person name="Zuccolo A."/>
            <person name="Rossini L."/>
            <person name="Jenkins J."/>
            <person name="Vendramin E."/>
            <person name="Meisel L.A."/>
            <person name="Decroocq V."/>
            <person name="Sosinski B."/>
            <person name="Prochnik S."/>
            <person name="Mitros T."/>
            <person name="Policriti A."/>
            <person name="Cipriani G."/>
            <person name="Dondini L."/>
            <person name="Ficklin S."/>
            <person name="Goodstein D.M."/>
            <person name="Xuan P."/>
            <person name="Del Fabbro C."/>
            <person name="Aramini V."/>
            <person name="Copetti D."/>
            <person name="Gonzalez S."/>
            <person name="Horner D.S."/>
            <person name="Falchi R."/>
            <person name="Lucas S."/>
            <person name="Mica E."/>
            <person name="Maldonado J."/>
            <person name="Lazzari B."/>
            <person name="Bielenberg D."/>
            <person name="Pirona R."/>
            <person name="Miculan M."/>
            <person name="Barakat A."/>
            <person name="Testolin R."/>
            <person name="Stella A."/>
            <person name="Tartarini S."/>
            <person name="Tonutti P."/>
            <person name="Arus P."/>
            <person name="Orellana A."/>
            <person name="Wells C."/>
            <person name="Main D."/>
            <person name="Vizzotto G."/>
            <person name="Silva H."/>
            <person name="Salamini F."/>
            <person name="Schmutz J."/>
            <person name="Morgante M."/>
            <person name="Rokhsar D.S."/>
        </authorList>
    </citation>
    <scope>NUCLEOTIDE SEQUENCE [LARGE SCALE GENOMIC DNA]</scope>
    <source>
        <strain evidence="14">cv. Nemared</strain>
    </source>
</reference>
<organism evidence="13 14">
    <name type="scientific">Prunus persica</name>
    <name type="common">Peach</name>
    <name type="synonym">Amygdalus persica</name>
    <dbReference type="NCBI Taxonomy" id="3760"/>
    <lineage>
        <taxon>Eukaryota</taxon>
        <taxon>Viridiplantae</taxon>
        <taxon>Streptophyta</taxon>
        <taxon>Embryophyta</taxon>
        <taxon>Tracheophyta</taxon>
        <taxon>Spermatophyta</taxon>
        <taxon>Magnoliopsida</taxon>
        <taxon>eudicotyledons</taxon>
        <taxon>Gunneridae</taxon>
        <taxon>Pentapetalae</taxon>
        <taxon>rosids</taxon>
        <taxon>fabids</taxon>
        <taxon>Rosales</taxon>
        <taxon>Rosaceae</taxon>
        <taxon>Amygdaloideae</taxon>
        <taxon>Amygdaleae</taxon>
        <taxon>Prunus</taxon>
    </lineage>
</organism>
<dbReference type="GO" id="GO:0004823">
    <property type="term" value="F:leucine-tRNA ligase activity"/>
    <property type="evidence" value="ECO:0000318"/>
    <property type="project" value="GO_Central"/>
</dbReference>
<dbReference type="EMBL" id="CM007652">
    <property type="protein sequence ID" value="ONI20431.1"/>
    <property type="molecule type" value="Genomic_DNA"/>
</dbReference>
<dbReference type="Gene3D" id="3.40.50.620">
    <property type="entry name" value="HUPs"/>
    <property type="match status" value="1"/>
</dbReference>
<feature type="domain" description="DUS-like FMN-binding" evidence="11">
    <location>
        <begin position="1052"/>
        <end position="1104"/>
    </location>
</feature>
<dbReference type="SUPFAM" id="SSF47323">
    <property type="entry name" value="Anticodon-binding domain of a subclass of class I aminoacyl-tRNA synthetases"/>
    <property type="match status" value="1"/>
</dbReference>
<protein>
    <recommendedName>
        <fullName evidence="2">leucine--tRNA ligase</fullName>
        <ecNumber evidence="2">6.1.1.4</ecNumber>
    </recommendedName>
    <alternativeName>
        <fullName evidence="8">Leucyl-tRNA synthetase</fullName>
    </alternativeName>
</protein>
<sequence length="1111" mass="126126">MEAEAEKSLVKRNFLRDNEVKIQMLWKEHDVYRAESCEKPPEPGEKFFGNFPFPYMNGSLHHAHAFSLSKLEFSARYHRLRGADVLLPFAFHGTGMPIKASADKLAREIKQFGNPPVFPQSDKEEQGNQQEAEDEKAGAPPDNKLKGKNEIPEFQEPSKWLNYFPPLAVEYLKAFGLGCDWSRSFVTTDLNPYFDKFVRWQMWKLKEIGKIVKDKRYTIYSPLDGKPCADHDRATGEGVQPQEYTIIKMEVVAPFPAKLGVLEGRKVFLAAATLRPETMCGQTNAWVLPNGKYGAFEINDTDVFVLTQRAALNLAYQEYSRVPEKPTCLVDLTGYDLIGLPLKSPLALNQIIYALPMLTILTDKGTGIVTSVPSDAPDDFMALHDLKLKPAFRSKYDKAAEKVCVDLKIKSQNDREKLAEAKRLTYLKGFTEGTMLVGEFNGRKVQEAKALLRSKLIEAGDAIMYSEPEKRVVPRSGDECLVACTEPWYITYGEAEWKKQAQEYLSSMNFYSDMTRHGFEHTLTWLNQWACSRSFGLGTRIPWDEKYFVESLSDSTIYMAYYTIAHLLHNEDMYGGSSTSGVTPEQMTNEVWDFIFCDGPFPKSSEVSQLILNKMKQEFEYWYPFDLRVSGKDLIQNHLTFCIYNDTAIMSKKHWPRGFRCNGHLMLDSMKMSKSTGNFMTLREAIAEYSADATRFSLADAGDGVDDANFVSSTANKAILDLSKEISWMEEQLGADTLRIGPPSTFADRVFANEMNIAVKMTEQNYQACKFREALITGFVGLQAARKWHRISCGSQEMNRDLVWRFMDVQTRLIAPICPHYTEYVWRELLKKDGFVVNAGWPAADAPDLTLRSAKKYVEDLIGSMMKLYNKQKANLTNKKVIGLICVKEQFDEWKIECLRILQNNFNRETRFAADSVILEALQSSSVNQGKDFRQTQKLCMPFLKSKKKDAVELGAQALDLKLPFGEIEVLQQNLDLVKRQVKLEEVEVLSATNPDDRAKAGSHVKQIEQNPPSPGSPTTIFLTCSLAIIFLVDIYNLLTELSLFLEYSPEHHIVLQIGENNLENLAKVTELAEPYKYDKINFNCGCPSPRVAGHGCFGLYKESLLLSLCQ</sequence>
<evidence type="ECO:0000259" key="11">
    <source>
        <dbReference type="Pfam" id="PF01207"/>
    </source>
</evidence>
<keyword evidence="4" id="KW-0547">Nucleotide-binding</keyword>
<dbReference type="GO" id="GO:0006429">
    <property type="term" value="P:leucyl-tRNA aminoacylation"/>
    <property type="evidence" value="ECO:0000318"/>
    <property type="project" value="GO_Central"/>
</dbReference>
<dbReference type="Gene3D" id="3.90.740.10">
    <property type="entry name" value="Valyl/Leucyl/Isoleucyl-tRNA synthetase, editing domain"/>
    <property type="match status" value="1"/>
</dbReference>
<dbReference type="InterPro" id="IPR013785">
    <property type="entry name" value="Aldolase_TIM"/>
</dbReference>
<evidence type="ECO:0000313" key="14">
    <source>
        <dbReference type="Proteomes" id="UP000006882"/>
    </source>
</evidence>
<accession>A0A251Q9B8</accession>
<dbReference type="InterPro" id="IPR013155">
    <property type="entry name" value="M/V/L/I-tRNA-synth_anticd-bd"/>
</dbReference>
<dbReference type="InterPro" id="IPR004493">
    <property type="entry name" value="Leu-tRNA-synth_Ia_arc/euk"/>
</dbReference>
<evidence type="ECO:0000256" key="2">
    <source>
        <dbReference type="ARBA" id="ARBA00013164"/>
    </source>
</evidence>
<dbReference type="GO" id="GO:0002161">
    <property type="term" value="F:aminoacyl-tRNA deacylase activity"/>
    <property type="evidence" value="ECO:0007669"/>
    <property type="project" value="InterPro"/>
</dbReference>
<dbReference type="Gene3D" id="3.20.20.70">
    <property type="entry name" value="Aldolase class I"/>
    <property type="match status" value="1"/>
</dbReference>
<dbReference type="PANTHER" id="PTHR45794">
    <property type="entry name" value="LEUCYL-TRNA SYNTHETASE"/>
    <property type="match status" value="1"/>
</dbReference>
<evidence type="ECO:0000259" key="10">
    <source>
        <dbReference type="Pfam" id="PF00133"/>
    </source>
</evidence>
<dbReference type="Pfam" id="PF01207">
    <property type="entry name" value="Dus"/>
    <property type="match status" value="1"/>
</dbReference>
<dbReference type="InterPro" id="IPR009008">
    <property type="entry name" value="Val/Leu/Ile-tRNA-synth_edit"/>
</dbReference>
<gene>
    <name evidence="13" type="ORF">PRUPE_2G015100</name>
</gene>
<dbReference type="GO" id="GO:0005524">
    <property type="term" value="F:ATP binding"/>
    <property type="evidence" value="ECO:0007669"/>
    <property type="project" value="UniProtKB-KW"/>
</dbReference>
<evidence type="ECO:0000256" key="9">
    <source>
        <dbReference type="SAM" id="MobiDB-lite"/>
    </source>
</evidence>
<dbReference type="EC" id="6.1.1.4" evidence="2"/>
<dbReference type="InterPro" id="IPR002300">
    <property type="entry name" value="aa-tRNA-synth_Ia"/>
</dbReference>
<dbReference type="NCBIfam" id="NF008957">
    <property type="entry name" value="PRK12300.1"/>
    <property type="match status" value="1"/>
</dbReference>
<comment type="similarity">
    <text evidence="1">Belongs to the class-I aminoacyl-tRNA synthetase family.</text>
</comment>
<evidence type="ECO:0000313" key="13">
    <source>
        <dbReference type="EMBL" id="ONI20431.1"/>
    </source>
</evidence>
<name>A0A251Q9B8_PRUPE</name>
<feature type="domain" description="Methionyl/Valyl/Leucyl/Isoleucyl-tRNA synthetase anticodon-binding" evidence="12">
    <location>
        <begin position="748"/>
        <end position="875"/>
    </location>
</feature>
<dbReference type="InterPro" id="IPR009080">
    <property type="entry name" value="tRNAsynth_Ia_anticodon-bd"/>
</dbReference>
<feature type="domain" description="Aminoacyl-tRNA synthetase class Ia" evidence="10">
    <location>
        <begin position="169"/>
        <end position="709"/>
    </location>
</feature>
<evidence type="ECO:0000256" key="1">
    <source>
        <dbReference type="ARBA" id="ARBA00005594"/>
    </source>
</evidence>
<dbReference type="CDD" id="cd07959">
    <property type="entry name" value="Anticodon_Ia_Leu_AEc"/>
    <property type="match status" value="1"/>
</dbReference>
<dbReference type="Pfam" id="PF08264">
    <property type="entry name" value="Anticodon_1"/>
    <property type="match status" value="1"/>
</dbReference>
<dbReference type="Pfam" id="PF00133">
    <property type="entry name" value="tRNA-synt_1"/>
    <property type="match status" value="2"/>
</dbReference>
<dbReference type="Gramene" id="ONI20431">
    <property type="protein sequence ID" value="ONI20431"/>
    <property type="gene ID" value="PRUPE_2G015100"/>
</dbReference>
<keyword evidence="14" id="KW-1185">Reference proteome</keyword>
<dbReference type="AlphaFoldDB" id="A0A251Q9B8"/>
<dbReference type="Proteomes" id="UP000006882">
    <property type="component" value="Chromosome G2"/>
</dbReference>
<dbReference type="SUPFAM" id="SSF52374">
    <property type="entry name" value="Nucleotidylyl transferase"/>
    <property type="match status" value="1"/>
</dbReference>
<dbReference type="eggNOG" id="KOG0437">
    <property type="taxonomic scope" value="Eukaryota"/>
</dbReference>
<dbReference type="SUPFAM" id="SSF50677">
    <property type="entry name" value="ValRS/IleRS/LeuRS editing domain"/>
    <property type="match status" value="1"/>
</dbReference>
<evidence type="ECO:0000256" key="3">
    <source>
        <dbReference type="ARBA" id="ARBA00022598"/>
    </source>
</evidence>
<feature type="domain" description="Aminoacyl-tRNA synthetase class Ia" evidence="10">
    <location>
        <begin position="22"/>
        <end position="105"/>
    </location>
</feature>
<dbReference type="InterPro" id="IPR014729">
    <property type="entry name" value="Rossmann-like_a/b/a_fold"/>
</dbReference>
<dbReference type="InterPro" id="IPR035587">
    <property type="entry name" value="DUS-like_FMN-bd"/>
</dbReference>
<dbReference type="STRING" id="3760.A0A251Q9B8"/>
<dbReference type="FunFam" id="1.10.730.10:FF:000020">
    <property type="entry name" value="Leucine--tRNA ligase cytoplasmic"/>
    <property type="match status" value="1"/>
</dbReference>
<evidence type="ECO:0000256" key="8">
    <source>
        <dbReference type="ARBA" id="ARBA00030520"/>
    </source>
</evidence>
<dbReference type="SUPFAM" id="SSF51395">
    <property type="entry name" value="FMN-linked oxidoreductases"/>
    <property type="match status" value="1"/>
</dbReference>
<evidence type="ECO:0000256" key="5">
    <source>
        <dbReference type="ARBA" id="ARBA00022840"/>
    </source>
</evidence>